<organism evidence="5 6">
    <name type="scientific">Tothia fuscella</name>
    <dbReference type="NCBI Taxonomy" id="1048955"/>
    <lineage>
        <taxon>Eukaryota</taxon>
        <taxon>Fungi</taxon>
        <taxon>Dikarya</taxon>
        <taxon>Ascomycota</taxon>
        <taxon>Pezizomycotina</taxon>
        <taxon>Dothideomycetes</taxon>
        <taxon>Pleosporomycetidae</taxon>
        <taxon>Venturiales</taxon>
        <taxon>Cylindrosympodiaceae</taxon>
        <taxon>Tothia</taxon>
    </lineage>
</organism>
<dbReference type="PRINTS" id="PR00420">
    <property type="entry name" value="RNGMNOXGNASE"/>
</dbReference>
<evidence type="ECO:0000256" key="2">
    <source>
        <dbReference type="ARBA" id="ARBA00022827"/>
    </source>
</evidence>
<evidence type="ECO:0000313" key="5">
    <source>
        <dbReference type="EMBL" id="KAF2423819.1"/>
    </source>
</evidence>
<reference evidence="5" key="1">
    <citation type="journal article" date="2020" name="Stud. Mycol.">
        <title>101 Dothideomycetes genomes: a test case for predicting lifestyles and emergence of pathogens.</title>
        <authorList>
            <person name="Haridas S."/>
            <person name="Albert R."/>
            <person name="Binder M."/>
            <person name="Bloem J."/>
            <person name="Labutti K."/>
            <person name="Salamov A."/>
            <person name="Andreopoulos B."/>
            <person name="Baker S."/>
            <person name="Barry K."/>
            <person name="Bills G."/>
            <person name="Bluhm B."/>
            <person name="Cannon C."/>
            <person name="Castanera R."/>
            <person name="Culley D."/>
            <person name="Daum C."/>
            <person name="Ezra D."/>
            <person name="Gonzalez J."/>
            <person name="Henrissat B."/>
            <person name="Kuo A."/>
            <person name="Liang C."/>
            <person name="Lipzen A."/>
            <person name="Lutzoni F."/>
            <person name="Magnuson J."/>
            <person name="Mondo S."/>
            <person name="Nolan M."/>
            <person name="Ohm R."/>
            <person name="Pangilinan J."/>
            <person name="Park H.-J."/>
            <person name="Ramirez L."/>
            <person name="Alfaro M."/>
            <person name="Sun H."/>
            <person name="Tritt A."/>
            <person name="Yoshinaga Y."/>
            <person name="Zwiers L.-H."/>
            <person name="Turgeon B."/>
            <person name="Goodwin S."/>
            <person name="Spatafora J."/>
            <person name="Crous P."/>
            <person name="Grigoriev I."/>
        </authorList>
    </citation>
    <scope>NUCLEOTIDE SEQUENCE</scope>
    <source>
        <strain evidence="5">CBS 130266</strain>
    </source>
</reference>
<dbReference type="OrthoDB" id="655030at2759"/>
<evidence type="ECO:0000256" key="3">
    <source>
        <dbReference type="ARBA" id="ARBA00023002"/>
    </source>
</evidence>
<keyword evidence="1" id="KW-0285">Flavoprotein</keyword>
<keyword evidence="6" id="KW-1185">Reference proteome</keyword>
<proteinExistence type="predicted"/>
<dbReference type="EMBL" id="MU007077">
    <property type="protein sequence ID" value="KAF2423819.1"/>
    <property type="molecule type" value="Genomic_DNA"/>
</dbReference>
<dbReference type="SUPFAM" id="SSF51905">
    <property type="entry name" value="FAD/NAD(P)-binding domain"/>
    <property type="match status" value="1"/>
</dbReference>
<sequence length="400" mass="43010">MSPPRIAIVGAGPAGLTLELRSKPTPADLAQPIGVLDLHEESGLAAIRELDLYDEFLPLTGDCAEVMRLADKDGNILSADDLEEHGERRPEISRNALYELLMGKLPEGNVKWDRKLLSATNSTNADGSTEISLDFGTHGKETFDLVIGADGAWSKVRKLLTDVNPLYQGTQIITLTIRDIPKKHPHLVELIGPGSFAALENRNGIAAQRGGFDSARLYVYVSTPDSEFAKTSGFGAMTAVEAKSKLLNDDALFGTYGPVIKELLSIACDEETAGNPGAQLDIRAVYGFPIGHTWEHKQGATLIGDAAHLMPPSGERVNIGMRDAVMLSKTIKKAYETLTSSAAALQKGLDALMVKFEEEMASRSTKAAKEADELNETMFGGDHGAVALADMFKAMMALQE</sequence>
<gene>
    <name evidence="5" type="ORF">EJ08DRAFT_723883</name>
</gene>
<evidence type="ECO:0000313" key="6">
    <source>
        <dbReference type="Proteomes" id="UP000800235"/>
    </source>
</evidence>
<dbReference type="AlphaFoldDB" id="A0A9P4NJU1"/>
<dbReference type="PANTHER" id="PTHR46972">
    <property type="entry name" value="MONOOXYGENASE ASQM-RELATED"/>
    <property type="match status" value="1"/>
</dbReference>
<accession>A0A9P4NJU1</accession>
<dbReference type="PANTHER" id="PTHR46972:SF1">
    <property type="entry name" value="FAD DEPENDENT OXIDOREDUCTASE DOMAIN-CONTAINING PROTEIN"/>
    <property type="match status" value="1"/>
</dbReference>
<keyword evidence="4" id="KW-0503">Monooxygenase</keyword>
<dbReference type="Gene3D" id="3.50.50.60">
    <property type="entry name" value="FAD/NAD(P)-binding domain"/>
    <property type="match status" value="1"/>
</dbReference>
<evidence type="ECO:0000256" key="4">
    <source>
        <dbReference type="ARBA" id="ARBA00023033"/>
    </source>
</evidence>
<dbReference type="InterPro" id="IPR036188">
    <property type="entry name" value="FAD/NAD-bd_sf"/>
</dbReference>
<keyword evidence="3" id="KW-0560">Oxidoreductase</keyword>
<evidence type="ECO:0000256" key="1">
    <source>
        <dbReference type="ARBA" id="ARBA00022630"/>
    </source>
</evidence>
<dbReference type="Proteomes" id="UP000800235">
    <property type="component" value="Unassembled WGS sequence"/>
</dbReference>
<comment type="caution">
    <text evidence="5">The sequence shown here is derived from an EMBL/GenBank/DDBJ whole genome shotgun (WGS) entry which is preliminary data.</text>
</comment>
<protein>
    <submittedName>
        <fullName evidence="5">Salicylate hydroxylase</fullName>
    </submittedName>
</protein>
<name>A0A9P4NJU1_9PEZI</name>
<dbReference type="GO" id="GO:0004497">
    <property type="term" value="F:monooxygenase activity"/>
    <property type="evidence" value="ECO:0007669"/>
    <property type="project" value="UniProtKB-KW"/>
</dbReference>
<keyword evidence="2" id="KW-0274">FAD</keyword>